<feature type="compositionally biased region" description="Gly residues" evidence="13">
    <location>
        <begin position="103"/>
        <end position="118"/>
    </location>
</feature>
<dbReference type="EMBL" id="SDOX01000166">
    <property type="protein sequence ID" value="TFJ80480.1"/>
    <property type="molecule type" value="Genomic_DNA"/>
</dbReference>
<dbReference type="InterPro" id="IPR036388">
    <property type="entry name" value="WH-like_DNA-bd_sf"/>
</dbReference>
<evidence type="ECO:0000259" key="15">
    <source>
        <dbReference type="SMART" id="SM01372"/>
    </source>
</evidence>
<dbReference type="PANTHER" id="PTHR12548">
    <property type="entry name" value="TRANSCRIPTION FACTOR DP"/>
    <property type="match status" value="1"/>
</dbReference>
<evidence type="ECO:0000256" key="9">
    <source>
        <dbReference type="ARBA" id="ARBA00023242"/>
    </source>
</evidence>
<keyword evidence="5 11" id="KW-0805">Transcription regulation</keyword>
<dbReference type="SMART" id="SM01138">
    <property type="entry name" value="DP"/>
    <property type="match status" value="1"/>
</dbReference>
<keyword evidence="17" id="KW-1185">Reference proteome</keyword>
<proteinExistence type="inferred from homology"/>
<evidence type="ECO:0000256" key="12">
    <source>
        <dbReference type="SAM" id="Coils"/>
    </source>
</evidence>
<gene>
    <name evidence="16" type="ORF">NSK_008221</name>
</gene>
<organism evidence="16 17">
    <name type="scientific">Nannochloropsis salina CCMP1776</name>
    <dbReference type="NCBI Taxonomy" id="1027361"/>
    <lineage>
        <taxon>Eukaryota</taxon>
        <taxon>Sar</taxon>
        <taxon>Stramenopiles</taxon>
        <taxon>Ochrophyta</taxon>
        <taxon>Eustigmatophyceae</taxon>
        <taxon>Eustigmatales</taxon>
        <taxon>Monodopsidaceae</taxon>
        <taxon>Microchloropsis</taxon>
        <taxon>Microchloropsis salina</taxon>
    </lineage>
</organism>
<dbReference type="OrthoDB" id="552115at2759"/>
<protein>
    <recommendedName>
        <fullName evidence="18">E2F/DP family winged-helix DNA-binding domain-containing protein</fullName>
    </recommendedName>
</protein>
<dbReference type="SMART" id="SM01372">
    <property type="entry name" value="E2F_TDP"/>
    <property type="match status" value="1"/>
</dbReference>
<dbReference type="Pfam" id="PF08781">
    <property type="entry name" value="DP"/>
    <property type="match status" value="2"/>
</dbReference>
<keyword evidence="7 11" id="KW-0238">DNA-binding</keyword>
<accession>A0A4D9CMY8</accession>
<evidence type="ECO:0000256" key="13">
    <source>
        <dbReference type="SAM" id="MobiDB-lite"/>
    </source>
</evidence>
<dbReference type="GO" id="GO:0070176">
    <property type="term" value="C:DRM complex"/>
    <property type="evidence" value="ECO:0007669"/>
    <property type="project" value="UniProtKB-ARBA"/>
</dbReference>
<dbReference type="GO" id="GO:0051726">
    <property type="term" value="P:regulation of cell cycle"/>
    <property type="evidence" value="ECO:0007669"/>
    <property type="project" value="InterPro"/>
</dbReference>
<dbReference type="Gene3D" id="1.20.140.80">
    <property type="entry name" value="Transcription factor DP"/>
    <property type="match status" value="1"/>
</dbReference>
<dbReference type="InterPro" id="IPR014889">
    <property type="entry name" value="Transc_factor_DP_C"/>
</dbReference>
<dbReference type="InterPro" id="IPR036390">
    <property type="entry name" value="WH_DNA-bd_sf"/>
</dbReference>
<dbReference type="FunFam" id="1.10.10.10:FF:000187">
    <property type="entry name" value="Transcription factor-like protein DPB"/>
    <property type="match status" value="1"/>
</dbReference>
<dbReference type="InterPro" id="IPR015648">
    <property type="entry name" value="Transcrpt_fac_DP"/>
</dbReference>
<feature type="coiled-coil region" evidence="12">
    <location>
        <begin position="314"/>
        <end position="341"/>
    </location>
</feature>
<evidence type="ECO:0000313" key="17">
    <source>
        <dbReference type="Proteomes" id="UP000355283"/>
    </source>
</evidence>
<dbReference type="GO" id="GO:0000977">
    <property type="term" value="F:RNA polymerase II transcription regulatory region sequence-specific DNA binding"/>
    <property type="evidence" value="ECO:0007669"/>
    <property type="project" value="TreeGrafter"/>
</dbReference>
<feature type="region of interest" description="Disordered" evidence="13">
    <location>
        <begin position="1"/>
        <end position="68"/>
    </location>
</feature>
<dbReference type="GO" id="GO:0000981">
    <property type="term" value="F:DNA-binding transcription factor activity, RNA polymerase II-specific"/>
    <property type="evidence" value="ECO:0007669"/>
    <property type="project" value="TreeGrafter"/>
</dbReference>
<feature type="region of interest" description="Disordered" evidence="13">
    <location>
        <begin position="196"/>
        <end position="223"/>
    </location>
</feature>
<evidence type="ECO:0008006" key="18">
    <source>
        <dbReference type="Google" id="ProtNLM"/>
    </source>
</evidence>
<reference evidence="16 17" key="1">
    <citation type="submission" date="2019-01" db="EMBL/GenBank/DDBJ databases">
        <title>Nuclear Genome Assembly of the Microalgal Biofuel strain Nannochloropsis salina CCMP1776.</title>
        <authorList>
            <person name="Hovde B."/>
        </authorList>
    </citation>
    <scope>NUCLEOTIDE SEQUENCE [LARGE SCALE GENOMIC DNA]</scope>
    <source>
        <strain evidence="16 17">CCMP1776</strain>
    </source>
</reference>
<feature type="compositionally biased region" description="Basic and acidic residues" evidence="13">
    <location>
        <begin position="1"/>
        <end position="11"/>
    </location>
</feature>
<dbReference type="InterPro" id="IPR003316">
    <property type="entry name" value="E2F_WHTH_DNA-bd_dom"/>
</dbReference>
<dbReference type="Proteomes" id="UP000355283">
    <property type="component" value="Unassembled WGS sequence"/>
</dbReference>
<feature type="compositionally biased region" description="Polar residues" evidence="13">
    <location>
        <begin position="54"/>
        <end position="68"/>
    </location>
</feature>
<dbReference type="GO" id="GO:0005737">
    <property type="term" value="C:cytoplasm"/>
    <property type="evidence" value="ECO:0007669"/>
    <property type="project" value="UniProtKB-SubCell"/>
</dbReference>
<sequence>MPKLTKREQERALAQAVAAGNNGDRASSPPSAAPTASQSHFTGRSQHLPAASHLSAQVTGASSPFDNPFSTEEIASLMADTASFDVNAGGETSTPVLPTSRAGAGGRRLGWPGPGEDAGNGVEDAKKSTVPLIMDSMGYVGNGGAEAGGSKRKAEEAFGGRGGGGGEGEGDPGANAWEELSQHPRSQAPLVNGRMRKTPVRPTVGGSKCGAGAATPGSADKSSKGLRHFSLQVCRKVEEKGRTNYNEVADELVAEVLAQRAEPSGTGPVEKYDEKNIRRRVYDALNVLMAMDIISKEKKEIRWKGLPSNAQHDLEVLRRDKRRLESSLAKKRELLQELILQRIAFQRLMRRNSEREEMMATTTSSAAAAAAAAEAAAAAANASAGTGSSARSSPSSSTATARAAAAAATAAVQAAEDEEQRRVPLPFIIVNTHSQTLIHCEMAEDRSDVFFNFSAPFELADDNEILRRMQLQRASVEDVEAFVPEHLKAYVSDSVYE</sequence>
<evidence type="ECO:0000256" key="2">
    <source>
        <dbReference type="ARBA" id="ARBA00004496"/>
    </source>
</evidence>
<comment type="similarity">
    <text evidence="3 11">Belongs to the E2F/DP family.</text>
</comment>
<evidence type="ECO:0000313" key="16">
    <source>
        <dbReference type="EMBL" id="TFJ80480.1"/>
    </source>
</evidence>
<keyword evidence="10" id="KW-0131">Cell cycle</keyword>
<keyword evidence="6 12" id="KW-0175">Coiled coil</keyword>
<dbReference type="InterPro" id="IPR038168">
    <property type="entry name" value="TF_DP_C_sf"/>
</dbReference>
<keyword evidence="9 11" id="KW-0539">Nucleus</keyword>
<keyword evidence="4" id="KW-0963">Cytoplasm</keyword>
<comment type="subcellular location">
    <subcellularLocation>
        <location evidence="2">Cytoplasm</location>
    </subcellularLocation>
    <subcellularLocation>
        <location evidence="1 11">Nucleus</location>
    </subcellularLocation>
</comment>
<evidence type="ECO:0000256" key="4">
    <source>
        <dbReference type="ARBA" id="ARBA00022490"/>
    </source>
</evidence>
<keyword evidence="8 11" id="KW-0804">Transcription</keyword>
<evidence type="ECO:0000259" key="14">
    <source>
        <dbReference type="SMART" id="SM01138"/>
    </source>
</evidence>
<evidence type="ECO:0000256" key="11">
    <source>
        <dbReference type="RuleBase" id="RU003796"/>
    </source>
</evidence>
<evidence type="ECO:0000256" key="8">
    <source>
        <dbReference type="ARBA" id="ARBA00023163"/>
    </source>
</evidence>
<dbReference type="InterPro" id="IPR037241">
    <property type="entry name" value="E2F-DP_heterodim"/>
</dbReference>
<evidence type="ECO:0000256" key="3">
    <source>
        <dbReference type="ARBA" id="ARBA00010940"/>
    </source>
</evidence>
<dbReference type="AlphaFoldDB" id="A0A4D9CMY8"/>
<feature type="compositionally biased region" description="Low complexity" evidence="13">
    <location>
        <begin position="26"/>
        <end position="37"/>
    </location>
</feature>
<dbReference type="PANTHER" id="PTHR12548:SF9">
    <property type="entry name" value="TRANSCRIPTION FACTOR DP"/>
    <property type="match status" value="1"/>
</dbReference>
<feature type="domain" description="Transcription factor DP C-terminal" evidence="14">
    <location>
        <begin position="312"/>
        <end position="497"/>
    </location>
</feature>
<name>A0A4D9CMY8_9STRA</name>
<comment type="caution">
    <text evidence="16">The sequence shown here is derived from an EMBL/GenBank/DDBJ whole genome shotgun (WGS) entry which is preliminary data.</text>
</comment>
<evidence type="ECO:0000256" key="6">
    <source>
        <dbReference type="ARBA" id="ARBA00023054"/>
    </source>
</evidence>
<dbReference type="Pfam" id="PF02319">
    <property type="entry name" value="WHD_E2F_TDP"/>
    <property type="match status" value="1"/>
</dbReference>
<feature type="domain" description="E2F/DP family winged-helix DNA-binding" evidence="15">
    <location>
        <begin position="221"/>
        <end position="305"/>
    </location>
</feature>
<dbReference type="Gene3D" id="1.10.10.10">
    <property type="entry name" value="Winged helix-like DNA-binding domain superfamily/Winged helix DNA-binding domain"/>
    <property type="match status" value="1"/>
</dbReference>
<dbReference type="SUPFAM" id="SSF144074">
    <property type="entry name" value="E2F-DP heterodimerization region"/>
    <property type="match status" value="2"/>
</dbReference>
<evidence type="ECO:0000256" key="1">
    <source>
        <dbReference type="ARBA" id="ARBA00004123"/>
    </source>
</evidence>
<dbReference type="SUPFAM" id="SSF46785">
    <property type="entry name" value="Winged helix' DNA-binding domain"/>
    <property type="match status" value="1"/>
</dbReference>
<evidence type="ECO:0000256" key="7">
    <source>
        <dbReference type="ARBA" id="ARBA00023125"/>
    </source>
</evidence>
<feature type="region of interest" description="Disordered" evidence="13">
    <location>
        <begin position="142"/>
        <end position="177"/>
    </location>
</feature>
<feature type="region of interest" description="Disordered" evidence="13">
    <location>
        <begin position="85"/>
        <end position="123"/>
    </location>
</feature>
<dbReference type="CDD" id="cd14458">
    <property type="entry name" value="DP_DD"/>
    <property type="match status" value="1"/>
</dbReference>
<evidence type="ECO:0000256" key="5">
    <source>
        <dbReference type="ARBA" id="ARBA00023015"/>
    </source>
</evidence>
<evidence type="ECO:0000256" key="10">
    <source>
        <dbReference type="ARBA" id="ARBA00023306"/>
    </source>
</evidence>